<protein>
    <recommendedName>
        <fullName evidence="1">Glyoxalase-like domain-containing protein</fullName>
    </recommendedName>
</protein>
<dbReference type="AlphaFoldDB" id="A0AAD2HNJ2"/>
<dbReference type="InterPro" id="IPR025870">
    <property type="entry name" value="Glyoxalase-like_dom"/>
</dbReference>
<accession>A0AAD2HNJ2</accession>
<dbReference type="Proteomes" id="UP001295794">
    <property type="component" value="Unassembled WGS sequence"/>
</dbReference>
<organism evidence="2 3">
    <name type="scientific">Mycena citricolor</name>
    <dbReference type="NCBI Taxonomy" id="2018698"/>
    <lineage>
        <taxon>Eukaryota</taxon>
        <taxon>Fungi</taxon>
        <taxon>Dikarya</taxon>
        <taxon>Basidiomycota</taxon>
        <taxon>Agaricomycotina</taxon>
        <taxon>Agaricomycetes</taxon>
        <taxon>Agaricomycetidae</taxon>
        <taxon>Agaricales</taxon>
        <taxon>Marasmiineae</taxon>
        <taxon>Mycenaceae</taxon>
        <taxon>Mycena</taxon>
    </lineage>
</organism>
<gene>
    <name evidence="2" type="ORF">MYCIT1_LOCUS29101</name>
</gene>
<feature type="domain" description="Glyoxalase-like" evidence="1">
    <location>
        <begin position="8"/>
        <end position="195"/>
    </location>
</feature>
<proteinExistence type="predicted"/>
<keyword evidence="3" id="KW-1185">Reference proteome</keyword>
<dbReference type="Gene3D" id="3.10.180.10">
    <property type="entry name" value="2,3-Dihydroxybiphenyl 1,2-Dioxygenase, domain 1"/>
    <property type="match status" value="1"/>
</dbReference>
<dbReference type="PANTHER" id="PTHR40265:SF1">
    <property type="entry name" value="GLYOXALASE-LIKE DOMAIN-CONTAINING PROTEIN"/>
    <property type="match status" value="1"/>
</dbReference>
<evidence type="ECO:0000259" key="1">
    <source>
        <dbReference type="Pfam" id="PF13468"/>
    </source>
</evidence>
<comment type="caution">
    <text evidence="2">The sequence shown here is derived from an EMBL/GenBank/DDBJ whole genome shotgun (WGS) entry which is preliminary data.</text>
</comment>
<dbReference type="PANTHER" id="PTHR40265">
    <property type="entry name" value="BLL2707 PROTEIN"/>
    <property type="match status" value="1"/>
</dbReference>
<evidence type="ECO:0000313" key="3">
    <source>
        <dbReference type="Proteomes" id="UP001295794"/>
    </source>
</evidence>
<evidence type="ECO:0000313" key="2">
    <source>
        <dbReference type="EMBL" id="CAK5279223.1"/>
    </source>
</evidence>
<dbReference type="EMBL" id="CAVNYO010000435">
    <property type="protein sequence ID" value="CAK5279223.1"/>
    <property type="molecule type" value="Genomic_DNA"/>
</dbReference>
<reference evidence="2" key="1">
    <citation type="submission" date="2023-11" db="EMBL/GenBank/DDBJ databases">
        <authorList>
            <person name="De Vega J J."/>
            <person name="De Vega J J."/>
        </authorList>
    </citation>
    <scope>NUCLEOTIDE SEQUENCE</scope>
</reference>
<name>A0AAD2HNJ2_9AGAR</name>
<dbReference type="InterPro" id="IPR029068">
    <property type="entry name" value="Glyas_Bleomycin-R_OHBP_Dase"/>
</dbReference>
<sequence>MSVNTKTLDHIVHLSPPGTVHENAAQWRELGFNVIEGGVHADGLTENTLVILSDHIYFELIAFTKPVDAYPPGSPIRKAREEHKWASCPPGWIDYAFLGNGSLVPPGRISDVINSRAGGEKLYVDEVPGGRTRPDGQVLKWVISSAAKKASLLPFFCGDVTDRALRVPTKPESNTQQPCGAQGIAHILLLTDSEPGFWQALKEISAVVDSQPQTGHATKATWTLANPSAQGKRAPSLILAVARGVEQESFVAGSSAPQLSEVGLWVAEGEKAGTIWPPYARIVLSCRIRDMPSSTPCFVIGDFSIIGSIWLRAAKSTMRRWTERAAMVKPWMLIPPKTRGRLGMEKLSWLTPADPDDAETLRGPDVVALDHLEHTRAAAHQGAACSGARFAGIWKRDGYSQTATGPVLEAHQARVREGSQKAD</sequence>
<dbReference type="Pfam" id="PF13468">
    <property type="entry name" value="Glyoxalase_3"/>
    <property type="match status" value="1"/>
</dbReference>